<name>A0A645ENB6_9ZZZZ</name>
<proteinExistence type="predicted"/>
<comment type="caution">
    <text evidence="2">The sequence shown here is derived from an EMBL/GenBank/DDBJ whole genome shotgun (WGS) entry which is preliminary data.</text>
</comment>
<dbReference type="AlphaFoldDB" id="A0A645ENB6"/>
<dbReference type="Pfam" id="PF07587">
    <property type="entry name" value="PSD1"/>
    <property type="match status" value="1"/>
</dbReference>
<organism evidence="2">
    <name type="scientific">bioreactor metagenome</name>
    <dbReference type="NCBI Taxonomy" id="1076179"/>
    <lineage>
        <taxon>unclassified sequences</taxon>
        <taxon>metagenomes</taxon>
        <taxon>ecological metagenomes</taxon>
    </lineage>
</organism>
<reference evidence="2" key="1">
    <citation type="submission" date="2019-08" db="EMBL/GenBank/DDBJ databases">
        <authorList>
            <person name="Kucharzyk K."/>
            <person name="Murdoch R.W."/>
            <person name="Higgins S."/>
            <person name="Loffler F."/>
        </authorList>
    </citation>
    <scope>NUCLEOTIDE SEQUENCE</scope>
</reference>
<dbReference type="EMBL" id="VSSQ01048887">
    <property type="protein sequence ID" value="MPN02936.1"/>
    <property type="molecule type" value="Genomic_DNA"/>
</dbReference>
<gene>
    <name evidence="2" type="ORF">SDC9_150157</name>
</gene>
<dbReference type="InterPro" id="IPR022655">
    <property type="entry name" value="DUF1553"/>
</dbReference>
<evidence type="ECO:0000313" key="2">
    <source>
        <dbReference type="EMBL" id="MPN02936.1"/>
    </source>
</evidence>
<dbReference type="PANTHER" id="PTHR35889">
    <property type="entry name" value="CYCLOINULO-OLIGOSACCHARIDE FRUCTANOTRANSFERASE-RELATED"/>
    <property type="match status" value="1"/>
</dbReference>
<dbReference type="PANTHER" id="PTHR35889:SF3">
    <property type="entry name" value="F-BOX DOMAIN-CONTAINING PROTEIN"/>
    <property type="match status" value="1"/>
</dbReference>
<sequence>MEFKRSGYDFRALCRNIVNSAAFRAAPFGESAKAEARFAAFPILRLDAEVLDDAISDLSGVSSRYSSVIPEPFTYLPPDQRSVTIADGSITSSFLILFGRPPRDSGLFSERNNTVTASQRLQLFNSGELYRKLAKIPQREELKKLPFSKKVEALYWLFYSRPPTAGEARVLQEFFDRLPKGKAKWEFPREICWILLNSREFLYQH</sequence>
<evidence type="ECO:0000259" key="1">
    <source>
        <dbReference type="Pfam" id="PF07587"/>
    </source>
</evidence>
<accession>A0A645ENB6</accession>
<feature type="domain" description="DUF1553" evidence="1">
    <location>
        <begin position="2"/>
        <end position="174"/>
    </location>
</feature>
<protein>
    <recommendedName>
        <fullName evidence="1">DUF1553 domain-containing protein</fullName>
    </recommendedName>
</protein>